<sequence>MKLLTIRLRVWVANKLIKLAHWIRPKDVNAWLESVQNAIMYGNGITTIDPKEFYKENL</sequence>
<name>A0A0G1J922_9BACT</name>
<proteinExistence type="predicted"/>
<protein>
    <submittedName>
        <fullName evidence="1">Uncharacterized protein</fullName>
    </submittedName>
</protein>
<reference evidence="1 2" key="1">
    <citation type="journal article" date="2015" name="Nature">
        <title>rRNA introns, odd ribosomes, and small enigmatic genomes across a large radiation of phyla.</title>
        <authorList>
            <person name="Brown C.T."/>
            <person name="Hug L.A."/>
            <person name="Thomas B.C."/>
            <person name="Sharon I."/>
            <person name="Castelle C.J."/>
            <person name="Singh A."/>
            <person name="Wilkins M.J."/>
            <person name="Williams K.H."/>
            <person name="Banfield J.F."/>
        </authorList>
    </citation>
    <scope>NUCLEOTIDE SEQUENCE [LARGE SCALE GENOMIC DNA]</scope>
</reference>
<evidence type="ECO:0000313" key="2">
    <source>
        <dbReference type="Proteomes" id="UP000034154"/>
    </source>
</evidence>
<organism evidence="1 2">
    <name type="scientific">Candidatus Uhrbacteria bacterium GW2011_GWF2_44_350</name>
    <dbReference type="NCBI Taxonomy" id="1619000"/>
    <lineage>
        <taxon>Bacteria</taxon>
        <taxon>Candidatus Uhriibacteriota</taxon>
    </lineage>
</organism>
<comment type="caution">
    <text evidence="1">The sequence shown here is derived from an EMBL/GenBank/DDBJ whole genome shotgun (WGS) entry which is preliminary data.</text>
</comment>
<dbReference type="EMBL" id="LCJB01000087">
    <property type="protein sequence ID" value="KKT68106.1"/>
    <property type="molecule type" value="Genomic_DNA"/>
</dbReference>
<dbReference type="Proteomes" id="UP000034154">
    <property type="component" value="Unassembled WGS sequence"/>
</dbReference>
<accession>A0A0G1J922</accession>
<dbReference type="AlphaFoldDB" id="A0A0G1J922"/>
<evidence type="ECO:0000313" key="1">
    <source>
        <dbReference type="EMBL" id="KKT68106.1"/>
    </source>
</evidence>
<gene>
    <name evidence="1" type="ORF">UW63_C0087G0001</name>
</gene>